<dbReference type="GO" id="GO:0000122">
    <property type="term" value="P:negative regulation of transcription by RNA polymerase II"/>
    <property type="evidence" value="ECO:0007669"/>
    <property type="project" value="TreeGrafter"/>
</dbReference>
<dbReference type="GO" id="GO:0035267">
    <property type="term" value="C:NuA4 histone acetyltransferase complex"/>
    <property type="evidence" value="ECO:0007669"/>
    <property type="project" value="InterPro"/>
</dbReference>
<evidence type="ECO:0000313" key="8">
    <source>
        <dbReference type="WBParaSite" id="jg9725"/>
    </source>
</evidence>
<keyword evidence="5" id="KW-0539">Nucleus</keyword>
<dbReference type="PANTHER" id="PTHR12855">
    <property type="entry name" value="DNA METHYLTRANSFERASE 1-ASSOCIATED PROTEIN 1 FAMILY MEMBER"/>
    <property type="match status" value="1"/>
</dbReference>
<keyword evidence="4" id="KW-0804">Transcription</keyword>
<keyword evidence="7" id="KW-1185">Reference proteome</keyword>
<comment type="subcellular location">
    <subcellularLocation>
        <location evidence="1">Nucleus</location>
    </subcellularLocation>
</comment>
<proteinExistence type="predicted"/>
<evidence type="ECO:0000313" key="7">
    <source>
        <dbReference type="Proteomes" id="UP000887574"/>
    </source>
</evidence>
<name>A0A915EUQ5_9BILA</name>
<protein>
    <submittedName>
        <fullName evidence="8">Myb-like domain-containing protein</fullName>
    </submittedName>
</protein>
<accession>A0A915EUQ5</accession>
<evidence type="ECO:0000256" key="4">
    <source>
        <dbReference type="ARBA" id="ARBA00023163"/>
    </source>
</evidence>
<dbReference type="Proteomes" id="UP000887574">
    <property type="component" value="Unplaced"/>
</dbReference>
<sequence length="124" mass="14991">MHRELFNLLVNSGNQQYTIHTLAPSATKKGYTNAKIQFGRRQLKHWERVGENPDKVYPFARFNKQTPFLMFTDGEYEDYLQDTRWSKAETQHLLDLCRQFDNRWVVVNDRFDREKFKSKKAWKT</sequence>
<evidence type="ECO:0000256" key="1">
    <source>
        <dbReference type="ARBA" id="ARBA00004123"/>
    </source>
</evidence>
<dbReference type="GO" id="GO:0006338">
    <property type="term" value="P:chromatin remodeling"/>
    <property type="evidence" value="ECO:0007669"/>
    <property type="project" value="InterPro"/>
</dbReference>
<feature type="domain" description="Myb-like" evidence="6">
    <location>
        <begin position="77"/>
        <end position="124"/>
    </location>
</feature>
<dbReference type="InterPro" id="IPR027109">
    <property type="entry name" value="Swc4/Dmap1"/>
</dbReference>
<dbReference type="WBParaSite" id="jg9725">
    <property type="protein sequence ID" value="jg9725"/>
    <property type="gene ID" value="jg9725"/>
</dbReference>
<evidence type="ECO:0000259" key="6">
    <source>
        <dbReference type="PROSITE" id="PS50090"/>
    </source>
</evidence>
<organism evidence="7 8">
    <name type="scientific">Ditylenchus dipsaci</name>
    <dbReference type="NCBI Taxonomy" id="166011"/>
    <lineage>
        <taxon>Eukaryota</taxon>
        <taxon>Metazoa</taxon>
        <taxon>Ecdysozoa</taxon>
        <taxon>Nematoda</taxon>
        <taxon>Chromadorea</taxon>
        <taxon>Rhabditida</taxon>
        <taxon>Tylenchina</taxon>
        <taxon>Tylenchomorpha</taxon>
        <taxon>Sphaerularioidea</taxon>
        <taxon>Anguinidae</taxon>
        <taxon>Anguininae</taxon>
        <taxon>Ditylenchus</taxon>
    </lineage>
</organism>
<keyword evidence="3" id="KW-0805">Transcription regulation</keyword>
<dbReference type="PANTHER" id="PTHR12855:SF10">
    <property type="entry name" value="DNA METHYLTRANSFERASE 1-ASSOCIATED PROTEIN 1"/>
    <property type="match status" value="1"/>
</dbReference>
<keyword evidence="2" id="KW-0156">Chromatin regulator</keyword>
<evidence type="ECO:0000256" key="2">
    <source>
        <dbReference type="ARBA" id="ARBA00022853"/>
    </source>
</evidence>
<dbReference type="GO" id="GO:0006281">
    <property type="term" value="P:DNA repair"/>
    <property type="evidence" value="ECO:0007669"/>
    <property type="project" value="InterPro"/>
</dbReference>
<evidence type="ECO:0000256" key="5">
    <source>
        <dbReference type="ARBA" id="ARBA00023242"/>
    </source>
</evidence>
<dbReference type="Gene3D" id="1.10.10.60">
    <property type="entry name" value="Homeodomain-like"/>
    <property type="match status" value="1"/>
</dbReference>
<dbReference type="InterPro" id="IPR032563">
    <property type="entry name" value="DAMP1_SANT-like"/>
</dbReference>
<dbReference type="Pfam" id="PF16282">
    <property type="entry name" value="SANT_DAMP1_like"/>
    <property type="match status" value="1"/>
</dbReference>
<dbReference type="GO" id="GO:0000812">
    <property type="term" value="C:Swr1 complex"/>
    <property type="evidence" value="ECO:0007669"/>
    <property type="project" value="TreeGrafter"/>
</dbReference>
<reference evidence="8" key="1">
    <citation type="submission" date="2022-11" db="UniProtKB">
        <authorList>
            <consortium name="WormBaseParasite"/>
        </authorList>
    </citation>
    <scope>IDENTIFICATION</scope>
</reference>
<evidence type="ECO:0000256" key="3">
    <source>
        <dbReference type="ARBA" id="ARBA00023015"/>
    </source>
</evidence>
<dbReference type="AlphaFoldDB" id="A0A915EUQ5"/>
<dbReference type="GO" id="GO:0003714">
    <property type="term" value="F:transcription corepressor activity"/>
    <property type="evidence" value="ECO:0007669"/>
    <property type="project" value="TreeGrafter"/>
</dbReference>
<dbReference type="InterPro" id="IPR001005">
    <property type="entry name" value="SANT/Myb"/>
</dbReference>
<dbReference type="PROSITE" id="PS50090">
    <property type="entry name" value="MYB_LIKE"/>
    <property type="match status" value="1"/>
</dbReference>